<gene>
    <name evidence="3" type="ORF">GCM10009754_67180</name>
</gene>
<sequence>MVAFVAPDSPKATFRESGGPASGHPAPETSAVSLRSMRNARFSNAVSGTATVALAPMLLAQGLRVRRTTPRLPGADGPVTGGDGGGLALLAIGESTVDGVGAPDHERALTGSVAAALAARTGRPVRWQALGRTGANARVVHAELLPRVARADLVVIALGVNDTTELRSGAAFRRDLLRLVTGVRRRLGPVPVVLAGVPPMGRFPALPQPLRAVLGLRSGVLASAAAELSAVPGVRYVPMPAAMLDPATFAADGFHPGPAAYRIWGDQLAGAALPLVTR</sequence>
<dbReference type="InterPro" id="IPR013830">
    <property type="entry name" value="SGNH_hydro"/>
</dbReference>
<feature type="region of interest" description="Disordered" evidence="1">
    <location>
        <begin position="1"/>
        <end position="31"/>
    </location>
</feature>
<dbReference type="CDD" id="cd01836">
    <property type="entry name" value="FeeA_FeeB_like"/>
    <property type="match status" value="1"/>
</dbReference>
<evidence type="ECO:0000256" key="1">
    <source>
        <dbReference type="SAM" id="MobiDB-lite"/>
    </source>
</evidence>
<dbReference type="Pfam" id="PF13472">
    <property type="entry name" value="Lipase_GDSL_2"/>
    <property type="match status" value="1"/>
</dbReference>
<name>A0ABN2S681_9PSEU</name>
<evidence type="ECO:0000313" key="4">
    <source>
        <dbReference type="Proteomes" id="UP001501116"/>
    </source>
</evidence>
<organism evidence="3 4">
    <name type="scientific">Amycolatopsis minnesotensis</name>
    <dbReference type="NCBI Taxonomy" id="337894"/>
    <lineage>
        <taxon>Bacteria</taxon>
        <taxon>Bacillati</taxon>
        <taxon>Actinomycetota</taxon>
        <taxon>Actinomycetes</taxon>
        <taxon>Pseudonocardiales</taxon>
        <taxon>Pseudonocardiaceae</taxon>
        <taxon>Amycolatopsis</taxon>
    </lineage>
</organism>
<evidence type="ECO:0000259" key="2">
    <source>
        <dbReference type="Pfam" id="PF13472"/>
    </source>
</evidence>
<protein>
    <submittedName>
        <fullName evidence="3">SGNH/GDSL hydrolase family protein</fullName>
    </submittedName>
</protein>
<feature type="domain" description="SGNH hydrolase-type esterase" evidence="2">
    <location>
        <begin position="91"/>
        <end position="263"/>
    </location>
</feature>
<dbReference type="GO" id="GO:0016787">
    <property type="term" value="F:hydrolase activity"/>
    <property type="evidence" value="ECO:0007669"/>
    <property type="project" value="UniProtKB-KW"/>
</dbReference>
<dbReference type="EMBL" id="BAAANN010000033">
    <property type="protein sequence ID" value="GAA1980967.1"/>
    <property type="molecule type" value="Genomic_DNA"/>
</dbReference>
<reference evidence="3 4" key="1">
    <citation type="journal article" date="2019" name="Int. J. Syst. Evol. Microbiol.">
        <title>The Global Catalogue of Microorganisms (GCM) 10K type strain sequencing project: providing services to taxonomists for standard genome sequencing and annotation.</title>
        <authorList>
            <consortium name="The Broad Institute Genomics Platform"/>
            <consortium name="The Broad Institute Genome Sequencing Center for Infectious Disease"/>
            <person name="Wu L."/>
            <person name="Ma J."/>
        </authorList>
    </citation>
    <scope>NUCLEOTIDE SEQUENCE [LARGE SCALE GENOMIC DNA]</scope>
    <source>
        <strain evidence="3 4">JCM 14545</strain>
    </source>
</reference>
<keyword evidence="4" id="KW-1185">Reference proteome</keyword>
<dbReference type="Proteomes" id="UP001501116">
    <property type="component" value="Unassembled WGS sequence"/>
</dbReference>
<evidence type="ECO:0000313" key="3">
    <source>
        <dbReference type="EMBL" id="GAA1980967.1"/>
    </source>
</evidence>
<proteinExistence type="predicted"/>
<comment type="caution">
    <text evidence="3">The sequence shown here is derived from an EMBL/GenBank/DDBJ whole genome shotgun (WGS) entry which is preliminary data.</text>
</comment>
<dbReference type="SUPFAM" id="SSF52266">
    <property type="entry name" value="SGNH hydrolase"/>
    <property type="match status" value="1"/>
</dbReference>
<dbReference type="Gene3D" id="3.40.50.1110">
    <property type="entry name" value="SGNH hydrolase"/>
    <property type="match status" value="1"/>
</dbReference>
<accession>A0ABN2S681</accession>
<dbReference type="InterPro" id="IPR036514">
    <property type="entry name" value="SGNH_hydro_sf"/>
</dbReference>
<keyword evidence="3" id="KW-0378">Hydrolase</keyword>